<dbReference type="WBParaSite" id="nRc.2.0.1.t12682-RA">
    <property type="protein sequence ID" value="nRc.2.0.1.t12682-RA"/>
    <property type="gene ID" value="nRc.2.0.1.g12682"/>
</dbReference>
<evidence type="ECO:0000256" key="5">
    <source>
        <dbReference type="SAM" id="Phobius"/>
    </source>
</evidence>
<accession>A0A915IFJ3</accession>
<dbReference type="SUPFAM" id="SSF81321">
    <property type="entry name" value="Family A G protein-coupled receptor-like"/>
    <property type="match status" value="1"/>
</dbReference>
<dbReference type="GO" id="GO:0016020">
    <property type="term" value="C:membrane"/>
    <property type="evidence" value="ECO:0007669"/>
    <property type="project" value="UniProtKB-SubCell"/>
</dbReference>
<dbReference type="Pfam" id="PF00001">
    <property type="entry name" value="7tm_1"/>
    <property type="match status" value="1"/>
</dbReference>
<protein>
    <submittedName>
        <fullName evidence="7">G-protein coupled receptors family 1 profile domain-containing protein</fullName>
    </submittedName>
</protein>
<dbReference type="Proteomes" id="UP000887565">
    <property type="component" value="Unplaced"/>
</dbReference>
<dbReference type="GO" id="GO:0004930">
    <property type="term" value="F:G protein-coupled receptor activity"/>
    <property type="evidence" value="ECO:0007669"/>
    <property type="project" value="InterPro"/>
</dbReference>
<evidence type="ECO:0000256" key="3">
    <source>
        <dbReference type="ARBA" id="ARBA00022989"/>
    </source>
</evidence>
<dbReference type="AlphaFoldDB" id="A0A915IFJ3"/>
<reference evidence="7" key="1">
    <citation type="submission" date="2022-11" db="UniProtKB">
        <authorList>
            <consortium name="WormBaseParasite"/>
        </authorList>
    </citation>
    <scope>IDENTIFICATION</scope>
</reference>
<feature type="transmembrane region" description="Helical" evidence="5">
    <location>
        <begin position="99"/>
        <end position="116"/>
    </location>
</feature>
<sequence length="325" mass="37685">MSSTTTEENSICELNPNFCFISGIVYEILAIAGLLINSALIIIFIQRQYCKRDAALIPSLSLIFCDLCHLIIFAVHVGPELIKADQSPWNIQDSLTNCSVFYFWVVDLFHLAYICNVRYNATCRYVNFRLCFTRRKFVVYTVAIWILGFVVCLLPIFRSIFHWPIFSINISLAEDMNESSDDNGLEYLLHFLHAMLITYMLYCYSICIFYMKQASKKFTTTTNEDNPVRKILIRNQRRTFRASINYFLITVIFIILVITWLVYKIFGTSYVTFTLKKVAYLVNSTLPALMLFAMNSSVKNYLASFFQSKSDTVVNLTMVKNIQVR</sequence>
<organism evidence="6 7">
    <name type="scientific">Romanomermis culicivorax</name>
    <name type="common">Nematode worm</name>
    <dbReference type="NCBI Taxonomy" id="13658"/>
    <lineage>
        <taxon>Eukaryota</taxon>
        <taxon>Metazoa</taxon>
        <taxon>Ecdysozoa</taxon>
        <taxon>Nematoda</taxon>
        <taxon>Enoplea</taxon>
        <taxon>Dorylaimia</taxon>
        <taxon>Mermithida</taxon>
        <taxon>Mermithoidea</taxon>
        <taxon>Mermithidae</taxon>
        <taxon>Romanomermis</taxon>
    </lineage>
</organism>
<evidence type="ECO:0000256" key="2">
    <source>
        <dbReference type="ARBA" id="ARBA00022692"/>
    </source>
</evidence>
<feature type="transmembrane region" description="Helical" evidence="5">
    <location>
        <begin position="137"/>
        <end position="157"/>
    </location>
</feature>
<dbReference type="InterPro" id="IPR000276">
    <property type="entry name" value="GPCR_Rhodpsn"/>
</dbReference>
<feature type="transmembrane region" description="Helical" evidence="5">
    <location>
        <begin position="57"/>
        <end position="79"/>
    </location>
</feature>
<keyword evidence="6" id="KW-1185">Reference proteome</keyword>
<keyword evidence="3 5" id="KW-1133">Transmembrane helix</keyword>
<dbReference type="PANTHER" id="PTHR22718:SF11">
    <property type="entry name" value="7TM GPCR SERPENTINE RECEPTOR CLASS X (SRX) DOMAIN-CONTAINING PROTEIN"/>
    <property type="match status" value="1"/>
</dbReference>
<keyword evidence="2 5" id="KW-0812">Transmembrane</keyword>
<evidence type="ECO:0000256" key="4">
    <source>
        <dbReference type="ARBA" id="ARBA00023136"/>
    </source>
</evidence>
<evidence type="ECO:0000313" key="6">
    <source>
        <dbReference type="Proteomes" id="UP000887565"/>
    </source>
</evidence>
<name>A0A915IFJ3_ROMCU</name>
<evidence type="ECO:0000313" key="7">
    <source>
        <dbReference type="WBParaSite" id="nRc.2.0.1.t12682-RA"/>
    </source>
</evidence>
<feature type="transmembrane region" description="Helical" evidence="5">
    <location>
        <begin position="278"/>
        <end position="298"/>
    </location>
</feature>
<proteinExistence type="predicted"/>
<comment type="subcellular location">
    <subcellularLocation>
        <location evidence="1">Membrane</location>
    </subcellularLocation>
</comment>
<dbReference type="PANTHER" id="PTHR22718">
    <property type="entry name" value="SERPENTINE RECEPTOR, CLASS X"/>
    <property type="match status" value="1"/>
</dbReference>
<dbReference type="Gene3D" id="1.20.1070.10">
    <property type="entry name" value="Rhodopsin 7-helix transmembrane proteins"/>
    <property type="match status" value="1"/>
</dbReference>
<keyword evidence="4 5" id="KW-0472">Membrane</keyword>
<feature type="transmembrane region" description="Helical" evidence="5">
    <location>
        <begin position="187"/>
        <end position="211"/>
    </location>
</feature>
<evidence type="ECO:0000256" key="1">
    <source>
        <dbReference type="ARBA" id="ARBA00004370"/>
    </source>
</evidence>
<feature type="transmembrane region" description="Helical" evidence="5">
    <location>
        <begin position="244"/>
        <end position="266"/>
    </location>
</feature>
<feature type="transmembrane region" description="Helical" evidence="5">
    <location>
        <begin position="20"/>
        <end position="45"/>
    </location>
</feature>